<sequence length="64" mass="6935">MISILTLLGLTSLVIFITGPEIGQTIDICSNTTSCLYNYHCCSTKSCCPNDLVCCGAGFYCCRR</sequence>
<evidence type="ECO:0000313" key="2">
    <source>
        <dbReference type="EMBL" id="BAN20462.1"/>
    </source>
</evidence>
<accession>R4WRE3</accession>
<feature type="chain" id="PRO_5004372633" evidence="1">
    <location>
        <begin position="26"/>
        <end position="64"/>
    </location>
</feature>
<proteinExistence type="evidence at transcript level"/>
<protein>
    <submittedName>
        <fullName evidence="2">Cysteine rich secreted protein</fullName>
    </submittedName>
</protein>
<evidence type="ECO:0000256" key="1">
    <source>
        <dbReference type="SAM" id="SignalP"/>
    </source>
</evidence>
<keyword evidence="1" id="KW-0732">Signal</keyword>
<organism evidence="2">
    <name type="scientific">Riptortus pedestris</name>
    <name type="common">Bean bug</name>
    <dbReference type="NCBI Taxonomy" id="329032"/>
    <lineage>
        <taxon>Eukaryota</taxon>
        <taxon>Metazoa</taxon>
        <taxon>Ecdysozoa</taxon>
        <taxon>Arthropoda</taxon>
        <taxon>Hexapoda</taxon>
        <taxon>Insecta</taxon>
        <taxon>Pterygota</taxon>
        <taxon>Neoptera</taxon>
        <taxon>Paraneoptera</taxon>
        <taxon>Hemiptera</taxon>
        <taxon>Heteroptera</taxon>
        <taxon>Panheteroptera</taxon>
        <taxon>Pentatomomorpha</taxon>
        <taxon>Coreoidea</taxon>
        <taxon>Alydidae</taxon>
        <taxon>Riptortus</taxon>
    </lineage>
</organism>
<feature type="signal peptide" evidence="1">
    <location>
        <begin position="1"/>
        <end position="25"/>
    </location>
</feature>
<dbReference type="AlphaFoldDB" id="R4WRE3"/>
<reference evidence="2" key="1">
    <citation type="journal article" date="2013" name="PLoS ONE">
        <title>Gene expression in gut symbiotic organ of stinkbug affected by extracellular bacterial symbiont.</title>
        <authorList>
            <person name="Futahashi R."/>
            <person name="Tanaka K."/>
            <person name="Tanahashi M."/>
            <person name="Nikoh N."/>
            <person name="Kikuchi Y."/>
            <person name="Lee B.L."/>
            <person name="Fukatsu T."/>
        </authorList>
    </citation>
    <scope>NUCLEOTIDE SEQUENCE</scope>
    <source>
        <tissue evidence="2">Midgut</tissue>
    </source>
</reference>
<name>R4WRE3_RIPPE</name>
<dbReference type="EMBL" id="AK417247">
    <property type="protein sequence ID" value="BAN20462.1"/>
    <property type="molecule type" value="mRNA"/>
</dbReference>